<feature type="transmembrane region" description="Helical" evidence="1">
    <location>
        <begin position="294"/>
        <end position="316"/>
    </location>
</feature>
<dbReference type="EMBL" id="QHLQ01000005">
    <property type="protein sequence ID" value="NIZ60855.1"/>
    <property type="molecule type" value="Genomic_DNA"/>
</dbReference>
<keyword evidence="4" id="KW-1185">Reference proteome</keyword>
<evidence type="ECO:0000313" key="3">
    <source>
        <dbReference type="EMBL" id="NIZ60855.1"/>
    </source>
</evidence>
<protein>
    <recommendedName>
        <fullName evidence="5">HupE/UreJ family protein</fullName>
    </recommendedName>
</protein>
<accession>A0ABX0W980</accession>
<evidence type="ECO:0008006" key="5">
    <source>
        <dbReference type="Google" id="ProtNLM"/>
    </source>
</evidence>
<gene>
    <name evidence="3" type="ORF">DL239_07700</name>
</gene>
<dbReference type="InterPro" id="IPR032809">
    <property type="entry name" value="Put_HupE_UreJ"/>
</dbReference>
<name>A0ABX0W980_9RHOB</name>
<feature type="transmembrane region" description="Helical" evidence="1">
    <location>
        <begin position="322"/>
        <end position="349"/>
    </location>
</feature>
<reference evidence="3 4" key="1">
    <citation type="submission" date="2018-05" db="EMBL/GenBank/DDBJ databases">
        <authorList>
            <person name="Zhang Y.-J."/>
        </authorList>
    </citation>
    <scope>NUCLEOTIDE SEQUENCE [LARGE SCALE GENOMIC DNA]</scope>
    <source>
        <strain evidence="3 4">CY04</strain>
    </source>
</reference>
<sequence>MGIGRTFWKLRNRLAVTLFLSTIAFVTLLATANAHEVTPTIADFRVEDGQIALDLRLNIEAFVAGINLDGMADTDQAEQANDYDSLRGLDQAELEPMVRQFAEEWLETVRVTAGGALQLSVTEILIPEVGDVEVPRATYLMLNGSVPDHARSLTVYWPEGSGGVVLRQNGVDEPYTGYLQGGETTSHIPLSGGAALSSQETFVAYLPVGFSHILPKGLDHILFVLGLFFLSSRLRPLLWQITAFTVAHTITLALGAMGWVQVSPDIVEPLIAASIVYVAVENIFLRHLTVWRPLVIFGFGLLHGLGFASVLGEFGLPQDQFIAALIGFNVGVELGQLTVIAIAFATVSFWFQSHPKYRGRVAIPASITIAAIGAYWFVERVFL</sequence>
<dbReference type="Proteomes" id="UP001429564">
    <property type="component" value="Unassembled WGS sequence"/>
</dbReference>
<proteinExistence type="predicted"/>
<evidence type="ECO:0000256" key="2">
    <source>
        <dbReference type="SAM" id="SignalP"/>
    </source>
</evidence>
<keyword evidence="1" id="KW-0472">Membrane</keyword>
<evidence type="ECO:0000256" key="1">
    <source>
        <dbReference type="SAM" id="Phobius"/>
    </source>
</evidence>
<keyword evidence="2" id="KW-0732">Signal</keyword>
<feature type="chain" id="PRO_5047504744" description="HupE/UreJ family protein" evidence="2">
    <location>
        <begin position="33"/>
        <end position="383"/>
    </location>
</feature>
<organism evidence="3 4">
    <name type="scientific">Parasedimentitalea denitrificans</name>
    <dbReference type="NCBI Taxonomy" id="2211118"/>
    <lineage>
        <taxon>Bacteria</taxon>
        <taxon>Pseudomonadati</taxon>
        <taxon>Pseudomonadota</taxon>
        <taxon>Alphaproteobacteria</taxon>
        <taxon>Rhodobacterales</taxon>
        <taxon>Paracoccaceae</taxon>
        <taxon>Parasedimentitalea</taxon>
    </lineage>
</organism>
<keyword evidence="1" id="KW-0812">Transmembrane</keyword>
<evidence type="ECO:0000313" key="4">
    <source>
        <dbReference type="Proteomes" id="UP001429564"/>
    </source>
</evidence>
<comment type="caution">
    <text evidence="3">The sequence shown here is derived from an EMBL/GenBank/DDBJ whole genome shotgun (WGS) entry which is preliminary data.</text>
</comment>
<feature type="signal peptide" evidence="2">
    <location>
        <begin position="1"/>
        <end position="32"/>
    </location>
</feature>
<feature type="transmembrane region" description="Helical" evidence="1">
    <location>
        <begin position="266"/>
        <end position="285"/>
    </location>
</feature>
<dbReference type="Pfam" id="PF13795">
    <property type="entry name" value="HupE_UreJ_2"/>
    <property type="match status" value="1"/>
</dbReference>
<keyword evidence="1" id="KW-1133">Transmembrane helix</keyword>
<feature type="transmembrane region" description="Helical" evidence="1">
    <location>
        <begin position="237"/>
        <end position="260"/>
    </location>
</feature>
<feature type="transmembrane region" description="Helical" evidence="1">
    <location>
        <begin position="361"/>
        <end position="378"/>
    </location>
</feature>
<dbReference type="RefSeq" id="WP_167683429.1">
    <property type="nucleotide sequence ID" value="NZ_QHLQ01000005.1"/>
</dbReference>